<dbReference type="AlphaFoldDB" id="E4L9N5"/>
<name>E4L9N5_9FIRM</name>
<organism evidence="2 3">
    <name type="scientific">Dialister micraerophilus UPII 345-E</name>
    <dbReference type="NCBI Taxonomy" id="910314"/>
    <lineage>
        <taxon>Bacteria</taxon>
        <taxon>Bacillati</taxon>
        <taxon>Bacillota</taxon>
        <taxon>Negativicutes</taxon>
        <taxon>Veillonellales</taxon>
        <taxon>Veillonellaceae</taxon>
        <taxon>Dialister</taxon>
    </lineage>
</organism>
<proteinExistence type="predicted"/>
<keyword evidence="1" id="KW-0472">Membrane</keyword>
<comment type="caution">
    <text evidence="2">The sequence shown here is derived from an EMBL/GenBank/DDBJ whole genome shotgun (WGS) entry which is preliminary data.</text>
</comment>
<dbReference type="Proteomes" id="UP000004594">
    <property type="component" value="Unassembled WGS sequence"/>
</dbReference>
<accession>E4L9N5</accession>
<dbReference type="RefSeq" id="WP_007554883.1">
    <property type="nucleotide sequence ID" value="NZ_AENT01000024.1"/>
</dbReference>
<keyword evidence="1" id="KW-1133">Transmembrane helix</keyword>
<dbReference type="EMBL" id="AENT01000024">
    <property type="protein sequence ID" value="EFR42594.1"/>
    <property type="molecule type" value="Genomic_DNA"/>
</dbReference>
<evidence type="ECO:0000256" key="1">
    <source>
        <dbReference type="SAM" id="Phobius"/>
    </source>
</evidence>
<protein>
    <submittedName>
        <fullName evidence="2">Uncharacterized protein</fullName>
    </submittedName>
</protein>
<evidence type="ECO:0000313" key="2">
    <source>
        <dbReference type="EMBL" id="EFR42594.1"/>
    </source>
</evidence>
<sequence length="149" mass="17210">MNEKYLKYAADEKHIIAATIILLLISGLLYFGYSSTKKERILLENKNNILENWTEDESMARHEEFFKNLYSFDNDLLGEIENSGVSIKEIHEEQDGKTTLICEGSYRQISNTFGIIRKSKNLSIPSLKKITRKGATTEFQLEILTPQMR</sequence>
<feature type="transmembrane region" description="Helical" evidence="1">
    <location>
        <begin position="15"/>
        <end position="33"/>
    </location>
</feature>
<keyword evidence="1" id="KW-0812">Transmembrane</keyword>
<gene>
    <name evidence="2" type="ORF">HMPREF9220_0463</name>
</gene>
<evidence type="ECO:0000313" key="3">
    <source>
        <dbReference type="Proteomes" id="UP000004594"/>
    </source>
</evidence>
<reference evidence="2 3" key="1">
    <citation type="submission" date="2010-11" db="EMBL/GenBank/DDBJ databases">
        <authorList>
            <person name="Durkin A.S."/>
            <person name="Madupu R."/>
            <person name="Torralba M."/>
            <person name="Gillis M."/>
            <person name="Methe B."/>
            <person name="Sutton G."/>
            <person name="Nelson K.E."/>
        </authorList>
    </citation>
    <scope>NUCLEOTIDE SEQUENCE [LARGE SCALE GENOMIC DNA]</scope>
    <source>
        <strain evidence="2 3">UPII 345-E</strain>
    </source>
</reference>